<feature type="transmembrane region" description="Helical" evidence="1">
    <location>
        <begin position="33"/>
        <end position="52"/>
    </location>
</feature>
<keyword evidence="1" id="KW-0472">Membrane</keyword>
<organism evidence="2 3">
    <name type="scientific">Actinoplanes xinjiangensis</name>
    <dbReference type="NCBI Taxonomy" id="512350"/>
    <lineage>
        <taxon>Bacteria</taxon>
        <taxon>Bacillati</taxon>
        <taxon>Actinomycetota</taxon>
        <taxon>Actinomycetes</taxon>
        <taxon>Micromonosporales</taxon>
        <taxon>Micromonosporaceae</taxon>
        <taxon>Actinoplanes</taxon>
    </lineage>
</organism>
<evidence type="ECO:0000313" key="3">
    <source>
        <dbReference type="Proteomes" id="UP000245697"/>
    </source>
</evidence>
<keyword evidence="1" id="KW-0812">Transmembrane</keyword>
<feature type="transmembrane region" description="Helical" evidence="1">
    <location>
        <begin position="452"/>
        <end position="476"/>
    </location>
</feature>
<comment type="caution">
    <text evidence="2">The sequence shown here is derived from an EMBL/GenBank/DDBJ whole genome shotgun (WGS) entry which is preliminary data.</text>
</comment>
<protein>
    <recommendedName>
        <fullName evidence="4">NACHT domain-containing protein</fullName>
    </recommendedName>
</protein>
<feature type="transmembrane region" description="Helical" evidence="1">
    <location>
        <begin position="488"/>
        <end position="508"/>
    </location>
</feature>
<sequence>MISVDQSAVRVVSLSGRETHHGPVPSWYRRPRVWFLITLAAAALTALTLAWFLQHEGLERADKWSSVVFGSVSAGAACVCALTWLWRLGNGDAGGEREAVLSRLAAAQREQWAAEQAARRVCEPWPLNVRWTVNAQTRAVMVSWASVRQSAGAGPVDVDSDYARIASVFDRDDIPKRLVMLGEPGSGKSMLAIQLILQLLALRRGIEPVAVLLSTASWNPVQSLDDWIADQLIAQDRSLARTLPGPNAEPRSLARDLVAGGFVLPVLDGLDELDEHMQRAALIGLSSAVAAGRDFVVTCRTRPYQAAVQACGPIPAAVVVELEPVPAAEAAEHLADDAGSTDRRWSRVLAHLREESGTPLTQALSTPLMIWLTRMVYRNTGRTPEELLTADWAASREGIEQHLLDHLIPATYPGRADSTRRWLATLAVHLKEYQLHDLAWWRISDIRPAPTAHVVSIVYVILAALISPVLVVALVLSAFTWDGDFTRHYALVTGVSAGVMVAFARLLFTDRHHPRRLALRSLMTSFAVVGSVLLTVAMVAGMSPLEAVICAVSGGAVTALASSAEPAPSATTPAASLAMDRNAALVSAATIGGAVAAMSAPALFRPEPFLWAVIGGVVPAAALAAVLVSAWGQFCVATLVLATLRRLPLRLSRSLADAQERGVLRRAGSVYQFRHALLRDRLAHPMSAETAASVRSMPV</sequence>
<dbReference type="AlphaFoldDB" id="A0A316FM33"/>
<feature type="transmembrane region" description="Helical" evidence="1">
    <location>
        <begin position="610"/>
        <end position="643"/>
    </location>
</feature>
<name>A0A316FM33_9ACTN</name>
<proteinExistence type="predicted"/>
<feature type="transmembrane region" description="Helical" evidence="1">
    <location>
        <begin position="583"/>
        <end position="604"/>
    </location>
</feature>
<reference evidence="2 3" key="1">
    <citation type="submission" date="2018-05" db="EMBL/GenBank/DDBJ databases">
        <title>Genomic Encyclopedia of Archaeal and Bacterial Type Strains, Phase II (KMG-II): from individual species to whole genera.</title>
        <authorList>
            <person name="Goeker M."/>
        </authorList>
    </citation>
    <scope>NUCLEOTIDE SEQUENCE [LARGE SCALE GENOMIC DNA]</scope>
    <source>
        <strain evidence="2 3">DSM 45184</strain>
    </source>
</reference>
<gene>
    <name evidence="2" type="ORF">BC793_105120</name>
</gene>
<keyword evidence="3" id="KW-1185">Reference proteome</keyword>
<dbReference type="EMBL" id="QGGR01000005">
    <property type="protein sequence ID" value="PWK48776.1"/>
    <property type="molecule type" value="Genomic_DNA"/>
</dbReference>
<evidence type="ECO:0000256" key="1">
    <source>
        <dbReference type="SAM" id="Phobius"/>
    </source>
</evidence>
<keyword evidence="1" id="KW-1133">Transmembrane helix</keyword>
<feature type="transmembrane region" description="Helical" evidence="1">
    <location>
        <begin position="64"/>
        <end position="86"/>
    </location>
</feature>
<dbReference type="SUPFAM" id="SSF52540">
    <property type="entry name" value="P-loop containing nucleoside triphosphate hydrolases"/>
    <property type="match status" value="1"/>
</dbReference>
<evidence type="ECO:0000313" key="2">
    <source>
        <dbReference type="EMBL" id="PWK48776.1"/>
    </source>
</evidence>
<dbReference type="Proteomes" id="UP000245697">
    <property type="component" value="Unassembled WGS sequence"/>
</dbReference>
<accession>A0A316FM33</accession>
<dbReference type="InterPro" id="IPR027417">
    <property type="entry name" value="P-loop_NTPase"/>
</dbReference>
<evidence type="ECO:0008006" key="4">
    <source>
        <dbReference type="Google" id="ProtNLM"/>
    </source>
</evidence>
<dbReference type="Gene3D" id="3.40.50.300">
    <property type="entry name" value="P-loop containing nucleotide triphosphate hydrolases"/>
    <property type="match status" value="1"/>
</dbReference>
<feature type="transmembrane region" description="Helical" evidence="1">
    <location>
        <begin position="517"/>
        <end position="539"/>
    </location>
</feature>